<evidence type="ECO:0000313" key="2">
    <source>
        <dbReference type="EMBL" id="TXG89015.1"/>
    </source>
</evidence>
<dbReference type="InterPro" id="IPR028037">
    <property type="entry name" value="Antitoxin_Rv0909/MT0933"/>
</dbReference>
<name>A0A6P2C909_9NOCA</name>
<gene>
    <name evidence="2" type="ORF">DW322_00645</name>
</gene>
<organism evidence="2 3">
    <name type="scientific">Rhodococcus rhodnii</name>
    <dbReference type="NCBI Taxonomy" id="38312"/>
    <lineage>
        <taxon>Bacteria</taxon>
        <taxon>Bacillati</taxon>
        <taxon>Actinomycetota</taxon>
        <taxon>Actinomycetes</taxon>
        <taxon>Mycobacteriales</taxon>
        <taxon>Nocardiaceae</taxon>
        <taxon>Rhodococcus</taxon>
    </lineage>
</organism>
<dbReference type="Pfam" id="PF14013">
    <property type="entry name" value="MT0933_antitox"/>
    <property type="match status" value="1"/>
</dbReference>
<evidence type="ECO:0000256" key="1">
    <source>
        <dbReference type="SAM" id="MobiDB-lite"/>
    </source>
</evidence>
<dbReference type="RefSeq" id="WP_010836959.1">
    <property type="nucleotide sequence ID" value="NZ_QRCM01000001.1"/>
</dbReference>
<proteinExistence type="predicted"/>
<dbReference type="Proteomes" id="UP000471120">
    <property type="component" value="Unassembled WGS sequence"/>
</dbReference>
<evidence type="ECO:0000313" key="3">
    <source>
        <dbReference type="Proteomes" id="UP000471120"/>
    </source>
</evidence>
<accession>A0A6P2C909</accession>
<feature type="region of interest" description="Disordered" evidence="1">
    <location>
        <begin position="46"/>
        <end position="110"/>
    </location>
</feature>
<reference evidence="2 3" key="1">
    <citation type="submission" date="2018-07" db="EMBL/GenBank/DDBJ databases">
        <title>Genome sequence of Rhodococcus rhodnii ATCC 35071 from Rhodnius prolixus.</title>
        <authorList>
            <person name="Patel V."/>
            <person name="Vogel K.J."/>
        </authorList>
    </citation>
    <scope>NUCLEOTIDE SEQUENCE [LARGE SCALE GENOMIC DNA]</scope>
    <source>
        <strain evidence="2 3">ATCC 35071</strain>
    </source>
</reference>
<protein>
    <submittedName>
        <fullName evidence="2">Antitoxin</fullName>
    </submittedName>
</protein>
<feature type="compositionally biased region" description="Pro residues" evidence="1">
    <location>
        <begin position="82"/>
        <end position="92"/>
    </location>
</feature>
<feature type="compositionally biased region" description="Basic and acidic residues" evidence="1">
    <location>
        <begin position="93"/>
        <end position="104"/>
    </location>
</feature>
<dbReference type="EMBL" id="QRCM01000001">
    <property type="protein sequence ID" value="TXG89015.1"/>
    <property type="molecule type" value="Genomic_DNA"/>
</dbReference>
<comment type="caution">
    <text evidence="2">The sequence shown here is derived from an EMBL/GenBank/DDBJ whole genome shotgun (WGS) entry which is preliminary data.</text>
</comment>
<sequence>MSWRDSLDNLIGKGKKAATDNADKIHDAVDKASKFADDKTGGKYHEQIGKAAGAAKNAVPRDAAAEPGGTETPAPEASAPETPAPEPPAPEPPKTEQPRTEPPKTDPPTP</sequence>
<feature type="compositionally biased region" description="Low complexity" evidence="1">
    <location>
        <begin position="70"/>
        <end position="81"/>
    </location>
</feature>
<dbReference type="AlphaFoldDB" id="A0A6P2C909"/>